<feature type="region of interest" description="Disordered" evidence="1">
    <location>
        <begin position="1"/>
        <end position="38"/>
    </location>
</feature>
<name>A0ABD2P8U1_9CUCU</name>
<keyword evidence="3" id="KW-1185">Reference proteome</keyword>
<feature type="region of interest" description="Disordered" evidence="1">
    <location>
        <begin position="90"/>
        <end position="110"/>
    </location>
</feature>
<accession>A0ABD2P8U1</accession>
<evidence type="ECO:0000256" key="1">
    <source>
        <dbReference type="SAM" id="MobiDB-lite"/>
    </source>
</evidence>
<comment type="caution">
    <text evidence="2">The sequence shown here is derived from an EMBL/GenBank/DDBJ whole genome shotgun (WGS) entry which is preliminary data.</text>
</comment>
<dbReference type="AlphaFoldDB" id="A0ABD2P8U1"/>
<organism evidence="2 3">
    <name type="scientific">Cryptolaemus montrouzieri</name>
    <dbReference type="NCBI Taxonomy" id="559131"/>
    <lineage>
        <taxon>Eukaryota</taxon>
        <taxon>Metazoa</taxon>
        <taxon>Ecdysozoa</taxon>
        <taxon>Arthropoda</taxon>
        <taxon>Hexapoda</taxon>
        <taxon>Insecta</taxon>
        <taxon>Pterygota</taxon>
        <taxon>Neoptera</taxon>
        <taxon>Endopterygota</taxon>
        <taxon>Coleoptera</taxon>
        <taxon>Polyphaga</taxon>
        <taxon>Cucujiformia</taxon>
        <taxon>Coccinelloidea</taxon>
        <taxon>Coccinellidae</taxon>
        <taxon>Scymninae</taxon>
        <taxon>Scymnini</taxon>
        <taxon>Cryptolaemus</taxon>
    </lineage>
</organism>
<reference evidence="2 3" key="1">
    <citation type="journal article" date="2021" name="BMC Biol.">
        <title>Horizontally acquired antibacterial genes associated with adaptive radiation of ladybird beetles.</title>
        <authorList>
            <person name="Li H.S."/>
            <person name="Tang X.F."/>
            <person name="Huang Y.H."/>
            <person name="Xu Z.Y."/>
            <person name="Chen M.L."/>
            <person name="Du X.Y."/>
            <person name="Qiu B.Y."/>
            <person name="Chen P.T."/>
            <person name="Zhang W."/>
            <person name="Slipinski A."/>
            <person name="Escalona H.E."/>
            <person name="Waterhouse R.M."/>
            <person name="Zwick A."/>
            <person name="Pang H."/>
        </authorList>
    </citation>
    <scope>NUCLEOTIDE SEQUENCE [LARGE SCALE GENOMIC DNA]</scope>
    <source>
        <strain evidence="2">SYSU2018</strain>
    </source>
</reference>
<dbReference type="Proteomes" id="UP001516400">
    <property type="component" value="Unassembled WGS sequence"/>
</dbReference>
<sequence>MHDKKMNSNEAPNDEEIPFSEKAQVLSNMNTDETPFNEEHNELMETHKLDILSFNEKHAAIEGDDVGIIDNKKTAADQQNYYVQQKVGGQPVYVYGTPPPPDQGGRMPAYRSGEETRQARQERQNRRFGGFFNNDDDEERYNRDEGRIFSFDTVQIRNQFIRKFEYKEKLKLFIVIERFEKSEF</sequence>
<proteinExistence type="predicted"/>
<evidence type="ECO:0000313" key="3">
    <source>
        <dbReference type="Proteomes" id="UP001516400"/>
    </source>
</evidence>
<feature type="compositionally biased region" description="Polar residues" evidence="1">
    <location>
        <begin position="25"/>
        <end position="34"/>
    </location>
</feature>
<protein>
    <submittedName>
        <fullName evidence="2">Uncharacterized protein</fullName>
    </submittedName>
</protein>
<dbReference type="EMBL" id="JABFTP020000185">
    <property type="protein sequence ID" value="KAL3287388.1"/>
    <property type="molecule type" value="Genomic_DNA"/>
</dbReference>
<evidence type="ECO:0000313" key="2">
    <source>
        <dbReference type="EMBL" id="KAL3287388.1"/>
    </source>
</evidence>
<gene>
    <name evidence="2" type="ORF">HHI36_001861</name>
</gene>